<feature type="transmembrane region" description="Helical" evidence="10">
    <location>
        <begin position="171"/>
        <end position="192"/>
    </location>
</feature>
<dbReference type="AlphaFoldDB" id="A0A8J2WC88"/>
<evidence type="ECO:0000256" key="1">
    <source>
        <dbReference type="ARBA" id="ARBA00004651"/>
    </source>
</evidence>
<organism evidence="12 13">
    <name type="scientific">Daphnia galeata</name>
    <dbReference type="NCBI Taxonomy" id="27404"/>
    <lineage>
        <taxon>Eukaryota</taxon>
        <taxon>Metazoa</taxon>
        <taxon>Ecdysozoa</taxon>
        <taxon>Arthropoda</taxon>
        <taxon>Crustacea</taxon>
        <taxon>Branchiopoda</taxon>
        <taxon>Diplostraca</taxon>
        <taxon>Cladocera</taxon>
        <taxon>Anomopoda</taxon>
        <taxon>Daphniidae</taxon>
        <taxon>Daphnia</taxon>
    </lineage>
</organism>
<dbReference type="GO" id="GO:0051119">
    <property type="term" value="F:sugar transmembrane transporter activity"/>
    <property type="evidence" value="ECO:0007669"/>
    <property type="project" value="InterPro"/>
</dbReference>
<keyword evidence="2" id="KW-1003">Cell membrane</keyword>
<keyword evidence="4 10" id="KW-1133">Transmembrane helix</keyword>
<evidence type="ECO:0000313" key="13">
    <source>
        <dbReference type="Proteomes" id="UP000789390"/>
    </source>
</evidence>
<feature type="region of interest" description="Disordered" evidence="9">
    <location>
        <begin position="529"/>
        <end position="551"/>
    </location>
</feature>
<dbReference type="PANTHER" id="PTHR48021">
    <property type="match status" value="1"/>
</dbReference>
<dbReference type="Pfam" id="PF00083">
    <property type="entry name" value="Sugar_tr"/>
    <property type="match status" value="1"/>
</dbReference>
<dbReference type="GO" id="GO:0005886">
    <property type="term" value="C:plasma membrane"/>
    <property type="evidence" value="ECO:0007669"/>
    <property type="project" value="UniProtKB-SubCell"/>
</dbReference>
<gene>
    <name evidence="12" type="ORF">DGAL_LOCUS696</name>
</gene>
<dbReference type="PRINTS" id="PR00171">
    <property type="entry name" value="SUGRTRNSPORT"/>
</dbReference>
<feature type="compositionally biased region" description="Acidic residues" evidence="9">
    <location>
        <begin position="533"/>
        <end position="542"/>
    </location>
</feature>
<evidence type="ECO:0000259" key="11">
    <source>
        <dbReference type="PROSITE" id="PS50850"/>
    </source>
</evidence>
<keyword evidence="3 10" id="KW-0812">Transmembrane</keyword>
<feature type="domain" description="Major facilitator superfamily (MFS) profile" evidence="11">
    <location>
        <begin position="14"/>
        <end position="449"/>
    </location>
</feature>
<evidence type="ECO:0000256" key="4">
    <source>
        <dbReference type="ARBA" id="ARBA00022989"/>
    </source>
</evidence>
<keyword evidence="8" id="KW-0813">Transport</keyword>
<evidence type="ECO:0000256" key="8">
    <source>
        <dbReference type="RuleBase" id="RU003346"/>
    </source>
</evidence>
<proteinExistence type="inferred from homology"/>
<feature type="transmembrane region" description="Helical" evidence="10">
    <location>
        <begin position="394"/>
        <end position="414"/>
    </location>
</feature>
<dbReference type="Proteomes" id="UP000789390">
    <property type="component" value="Unassembled WGS sequence"/>
</dbReference>
<feature type="transmembrane region" description="Helical" evidence="10">
    <location>
        <begin position="56"/>
        <end position="75"/>
    </location>
</feature>
<feature type="transmembrane region" description="Helical" evidence="10">
    <location>
        <begin position="321"/>
        <end position="345"/>
    </location>
</feature>
<feature type="transmembrane region" description="Helical" evidence="10">
    <location>
        <begin position="294"/>
        <end position="314"/>
    </location>
</feature>
<feature type="transmembrane region" description="Helical" evidence="10">
    <location>
        <begin position="87"/>
        <end position="106"/>
    </location>
</feature>
<feature type="transmembrane region" description="Helical" evidence="10">
    <location>
        <begin position="12"/>
        <end position="36"/>
    </location>
</feature>
<feature type="transmembrane region" description="Helical" evidence="10">
    <location>
        <begin position="147"/>
        <end position="165"/>
    </location>
</feature>
<dbReference type="CDD" id="cd17358">
    <property type="entry name" value="MFS_GLUT6_8_Class3_like"/>
    <property type="match status" value="1"/>
</dbReference>
<dbReference type="FunFam" id="1.20.1250.20:FF:000055">
    <property type="entry name" value="Facilitated trehalose transporter Tret1-2 homolog"/>
    <property type="match status" value="1"/>
</dbReference>
<evidence type="ECO:0000256" key="5">
    <source>
        <dbReference type="ARBA" id="ARBA00023136"/>
    </source>
</evidence>
<feature type="compositionally biased region" description="Polar residues" evidence="9">
    <location>
        <begin position="481"/>
        <end position="491"/>
    </location>
</feature>
<evidence type="ECO:0000256" key="7">
    <source>
        <dbReference type="ARBA" id="ARBA00024348"/>
    </source>
</evidence>
<dbReference type="InterPro" id="IPR005829">
    <property type="entry name" value="Sugar_transporter_CS"/>
</dbReference>
<evidence type="ECO:0000256" key="9">
    <source>
        <dbReference type="SAM" id="MobiDB-lite"/>
    </source>
</evidence>
<keyword evidence="13" id="KW-1185">Reference proteome</keyword>
<comment type="caution">
    <text evidence="12">The sequence shown here is derived from an EMBL/GenBank/DDBJ whole genome shotgun (WGS) entry which is preliminary data.</text>
</comment>
<dbReference type="PROSITE" id="PS50850">
    <property type="entry name" value="MFS"/>
    <property type="match status" value="1"/>
</dbReference>
<dbReference type="InterPro" id="IPR003663">
    <property type="entry name" value="Sugar/inositol_transpt"/>
</dbReference>
<dbReference type="SUPFAM" id="SSF103473">
    <property type="entry name" value="MFS general substrate transporter"/>
    <property type="match status" value="1"/>
</dbReference>
<dbReference type="Gene3D" id="1.20.1250.20">
    <property type="entry name" value="MFS general substrate transporter like domains"/>
    <property type="match status" value="1"/>
</dbReference>
<evidence type="ECO:0000256" key="6">
    <source>
        <dbReference type="ARBA" id="ARBA00023180"/>
    </source>
</evidence>
<comment type="similarity">
    <text evidence="7">Belongs to the major facilitator superfamily. Sugar transporter (TC 2.A.1.1) family. Trehalose transporter subfamily.</text>
</comment>
<dbReference type="InterPro" id="IPR044775">
    <property type="entry name" value="MFS_ERD6/Tret1-like"/>
</dbReference>
<dbReference type="OrthoDB" id="4142200at2759"/>
<protein>
    <recommendedName>
        <fullName evidence="11">Major facilitator superfamily (MFS) profile domain-containing protein</fullName>
    </recommendedName>
</protein>
<dbReference type="EMBL" id="CAKKLH010000003">
    <property type="protein sequence ID" value="CAH0098613.1"/>
    <property type="molecule type" value="Genomic_DNA"/>
</dbReference>
<dbReference type="PANTHER" id="PTHR48021:SF1">
    <property type="entry name" value="GH07001P-RELATED"/>
    <property type="match status" value="1"/>
</dbReference>
<name>A0A8J2WC88_9CRUS</name>
<accession>A0A8J2WC88</accession>
<evidence type="ECO:0000313" key="12">
    <source>
        <dbReference type="EMBL" id="CAH0098613.1"/>
    </source>
</evidence>
<dbReference type="InterPro" id="IPR050549">
    <property type="entry name" value="MFS_Trehalose_Transporter"/>
</dbReference>
<sequence length="551" mass="61015">MLKHVMKNPHKVLPQLLAAVVGSWGFFCTGVVRGWSSPGIPSLNATKNFDIESSDIAWIASMPPLCALVGALLISYPLQHFGRRKTLIWLCTPFFIGFLLMGLTYFGRHKAMLYGGRLMTGLVNGALTPSSQIYISECSSPHIRGTLSSLTASALALGILVAYIIGAFVDWWILALILTIFPLMLLAGMIFMPETPIWLISHKREDEARSSLQRLRGKRTNIETEFTRIQENQAKNNDKKHKIQPKELLKGSVLKPLSISLGIMFFQQFTGINAMVFYTVSIFKSAGSSIDGRYATIIIGFVQLFATAASGFFVDRYGRRILLLGSAAIVSCSLASMGSFFYMQAQWGPAMATEKLGWLPLLSLVVFFIAYSGGYANVPFILMGELFPSRYRSILGPLSSSFNLCCTFIVVRSFPVMQISMEKYGAFWFFMCCTLLGIIFVYFLLPETKGKTLEDIEKLFSKKYNADGTLKEPVQMQTDNYSEGKTASVDSSGIEMTKPRQGSFHQQKIYSNDNVALENGNGITTLSLNPIVDSEDEKEEDGSLVPAPNGH</sequence>
<comment type="subcellular location">
    <subcellularLocation>
        <location evidence="1">Cell membrane</location>
        <topology evidence="1">Multi-pass membrane protein</topology>
    </subcellularLocation>
</comment>
<keyword evidence="5 10" id="KW-0472">Membrane</keyword>
<evidence type="ECO:0000256" key="3">
    <source>
        <dbReference type="ARBA" id="ARBA00022692"/>
    </source>
</evidence>
<feature type="transmembrane region" description="Helical" evidence="10">
    <location>
        <begin position="426"/>
        <end position="445"/>
    </location>
</feature>
<evidence type="ECO:0000256" key="2">
    <source>
        <dbReference type="ARBA" id="ARBA00022475"/>
    </source>
</evidence>
<dbReference type="NCBIfam" id="TIGR00879">
    <property type="entry name" value="SP"/>
    <property type="match status" value="1"/>
</dbReference>
<dbReference type="InterPro" id="IPR005828">
    <property type="entry name" value="MFS_sugar_transport-like"/>
</dbReference>
<feature type="transmembrane region" description="Helical" evidence="10">
    <location>
        <begin position="357"/>
        <end position="382"/>
    </location>
</feature>
<evidence type="ECO:0000256" key="10">
    <source>
        <dbReference type="SAM" id="Phobius"/>
    </source>
</evidence>
<dbReference type="InterPro" id="IPR020846">
    <property type="entry name" value="MFS_dom"/>
</dbReference>
<dbReference type="PROSITE" id="PS00216">
    <property type="entry name" value="SUGAR_TRANSPORT_1"/>
    <property type="match status" value="1"/>
</dbReference>
<reference evidence="12" key="1">
    <citation type="submission" date="2021-11" db="EMBL/GenBank/DDBJ databases">
        <authorList>
            <person name="Schell T."/>
        </authorList>
    </citation>
    <scope>NUCLEOTIDE SEQUENCE</scope>
    <source>
        <strain evidence="12">M5</strain>
    </source>
</reference>
<keyword evidence="6" id="KW-0325">Glycoprotein</keyword>
<feature type="region of interest" description="Disordered" evidence="9">
    <location>
        <begin position="481"/>
        <end position="504"/>
    </location>
</feature>
<dbReference type="InterPro" id="IPR036259">
    <property type="entry name" value="MFS_trans_sf"/>
</dbReference>